<accession>A0A8R1HJ07</accession>
<evidence type="ECO:0000256" key="1">
    <source>
        <dbReference type="SAM" id="MobiDB-lite"/>
    </source>
</evidence>
<feature type="region of interest" description="Disordered" evidence="1">
    <location>
        <begin position="302"/>
        <end position="324"/>
    </location>
</feature>
<name>A0A8R1HJ07_CAEJA</name>
<reference evidence="2" key="2">
    <citation type="submission" date="2022-06" db="UniProtKB">
        <authorList>
            <consortium name="EnsemblMetazoa"/>
        </authorList>
    </citation>
    <scope>IDENTIFICATION</scope>
    <source>
        <strain evidence="2">DF5081</strain>
    </source>
</reference>
<dbReference type="AlphaFoldDB" id="A0A8R1HJ07"/>
<keyword evidence="3" id="KW-1185">Reference proteome</keyword>
<organism evidence="2 3">
    <name type="scientific">Caenorhabditis japonica</name>
    <dbReference type="NCBI Taxonomy" id="281687"/>
    <lineage>
        <taxon>Eukaryota</taxon>
        <taxon>Metazoa</taxon>
        <taxon>Ecdysozoa</taxon>
        <taxon>Nematoda</taxon>
        <taxon>Chromadorea</taxon>
        <taxon>Rhabditida</taxon>
        <taxon>Rhabditina</taxon>
        <taxon>Rhabditomorpha</taxon>
        <taxon>Rhabditoidea</taxon>
        <taxon>Rhabditidae</taxon>
        <taxon>Peloderinae</taxon>
        <taxon>Caenorhabditis</taxon>
    </lineage>
</organism>
<dbReference type="EnsemblMetazoa" id="CJA03072.1">
    <property type="protein sequence ID" value="CJA03072.1"/>
    <property type="gene ID" value="WBGene00122276"/>
</dbReference>
<feature type="compositionally biased region" description="Low complexity" evidence="1">
    <location>
        <begin position="304"/>
        <end position="324"/>
    </location>
</feature>
<evidence type="ECO:0000313" key="3">
    <source>
        <dbReference type="Proteomes" id="UP000005237"/>
    </source>
</evidence>
<protein>
    <submittedName>
        <fullName evidence="2">Uncharacterized protein</fullName>
    </submittedName>
</protein>
<sequence>MSDEANAFWNGFIEKDILHRKTNIRIDELLQTLYNGFSWIVTRIAKQTGRQLQKASVRKSMNMKNCRVADQQLKDYDISRAPDGSFEVVKSDGTVYIVRDCLGSTLESDVNGNHEDEPFVDVPKYSNPSSTLPRLLPSFPEPSTLYDEFVVQVDILSEKMRKLKANKENEPKMREILELIRSANSLEDSIKTPRLIARRNSAYCSQNARDTMNFKKLRVRKKAKRREYDDTSVQTVRIQKDPSICNACHNTDPELPNDMDADEFDSRITEWLRCSNQQCKQPVHYLCSNGKCPSCDSHYECYQPSGSSNSSSLSESDGEGPSTR</sequence>
<dbReference type="Proteomes" id="UP000005237">
    <property type="component" value="Unassembled WGS sequence"/>
</dbReference>
<evidence type="ECO:0000313" key="2">
    <source>
        <dbReference type="EnsemblMetazoa" id="CJA03072.1"/>
    </source>
</evidence>
<reference evidence="3" key="1">
    <citation type="submission" date="2010-08" db="EMBL/GenBank/DDBJ databases">
        <authorList>
            <consortium name="Caenorhabditis japonica Sequencing Consortium"/>
            <person name="Wilson R.K."/>
        </authorList>
    </citation>
    <scope>NUCLEOTIDE SEQUENCE [LARGE SCALE GENOMIC DNA]</scope>
    <source>
        <strain evidence="3">DF5081</strain>
    </source>
</reference>
<proteinExistence type="predicted"/>